<dbReference type="PROSITE" id="PS50109">
    <property type="entry name" value="HIS_KIN"/>
    <property type="match status" value="1"/>
</dbReference>
<dbReference type="Gene3D" id="3.30.565.10">
    <property type="entry name" value="Histidine kinase-like ATPase, C-terminal domain"/>
    <property type="match status" value="1"/>
</dbReference>
<gene>
    <name evidence="14" type="ORF">GCM10018793_18200</name>
</gene>
<sequence length="467" mass="49011">MTRRVCAGVILLVGVILMLAVVPLGWSMVHSERTSFRNAISDAAASLSAAAEEALSDHHPGTEMTRLVRRAVTQGDCAAVYDITGRTVDAGGCSGTGHGPGRAPVERARRAALSGRGTHETQDGHWLTVAVPVGEGADTTGVAVLSRSTEDLDDRILIMLSWLVLIAIVGIAGAAMMSLWLARWIGRPLHTLDNAAQSLGDGDLGVRAPANSGPPELRRLATTFNTMAARTESLVHGHRAVVADVSHQLRTPLAALRLRLDLLADDAEEQMAIELAGAQDEIVRLSRLVDGLLAVARSENSVPRLLPVPIDRLIAERAAAWEPVADERHITLSTRGQRGLVALFARGGLEQVLDNLIDNALEAVQPGGHVRLSTRPGRDSVVVRVADDGPGMTPAARSAAFRRFGNPEASGAGLGLAIVHRLVTANGGTVALQDSPGGGLTVVLTLRAHRGVADHHEARDQAAGGGE</sequence>
<feature type="transmembrane region" description="Helical" evidence="11">
    <location>
        <begin position="7"/>
        <end position="26"/>
    </location>
</feature>
<comment type="subcellular location">
    <subcellularLocation>
        <location evidence="2">Cell membrane</location>
    </subcellularLocation>
</comment>
<dbReference type="PROSITE" id="PS50885">
    <property type="entry name" value="HAMP"/>
    <property type="match status" value="1"/>
</dbReference>
<dbReference type="PRINTS" id="PR00344">
    <property type="entry name" value="BCTRLSENSOR"/>
</dbReference>
<reference evidence="14" key="1">
    <citation type="journal article" date="2014" name="Int. J. Syst. Evol. Microbiol.">
        <title>Complete genome sequence of Corynebacterium casei LMG S-19264T (=DSM 44701T), isolated from a smear-ripened cheese.</title>
        <authorList>
            <consortium name="US DOE Joint Genome Institute (JGI-PGF)"/>
            <person name="Walter F."/>
            <person name="Albersmeier A."/>
            <person name="Kalinowski J."/>
            <person name="Ruckert C."/>
        </authorList>
    </citation>
    <scope>NUCLEOTIDE SEQUENCE</scope>
    <source>
        <strain evidence="14">JCM 5069</strain>
    </source>
</reference>
<comment type="catalytic activity">
    <reaction evidence="1">
        <text>ATP + protein L-histidine = ADP + protein N-phospho-L-histidine.</text>
        <dbReference type="EC" id="2.7.13.3"/>
    </reaction>
</comment>
<keyword evidence="7 14" id="KW-0418">Kinase</keyword>
<dbReference type="EMBL" id="BNCD01000004">
    <property type="protein sequence ID" value="GHH75273.1"/>
    <property type="molecule type" value="Genomic_DNA"/>
</dbReference>
<dbReference type="InterPro" id="IPR005467">
    <property type="entry name" value="His_kinase_dom"/>
</dbReference>
<evidence type="ECO:0000256" key="2">
    <source>
        <dbReference type="ARBA" id="ARBA00004236"/>
    </source>
</evidence>
<dbReference type="Pfam" id="PF02518">
    <property type="entry name" value="HATPase_c"/>
    <property type="match status" value="1"/>
</dbReference>
<dbReference type="GO" id="GO:0000155">
    <property type="term" value="F:phosphorelay sensor kinase activity"/>
    <property type="evidence" value="ECO:0007669"/>
    <property type="project" value="InterPro"/>
</dbReference>
<dbReference type="Gene3D" id="1.10.287.130">
    <property type="match status" value="1"/>
</dbReference>
<dbReference type="CDD" id="cd06225">
    <property type="entry name" value="HAMP"/>
    <property type="match status" value="1"/>
</dbReference>
<evidence type="ECO:0000256" key="6">
    <source>
        <dbReference type="ARBA" id="ARBA00022692"/>
    </source>
</evidence>
<dbReference type="SMART" id="SM00304">
    <property type="entry name" value="HAMP"/>
    <property type="match status" value="1"/>
</dbReference>
<dbReference type="PANTHER" id="PTHR45436">
    <property type="entry name" value="SENSOR HISTIDINE KINASE YKOH"/>
    <property type="match status" value="1"/>
</dbReference>
<comment type="caution">
    <text evidence="14">The sequence shown here is derived from an EMBL/GenBank/DDBJ whole genome shotgun (WGS) entry which is preliminary data.</text>
</comment>
<keyword evidence="9" id="KW-0902">Two-component regulatory system</keyword>
<dbReference type="PANTHER" id="PTHR45436:SF5">
    <property type="entry name" value="SENSOR HISTIDINE KINASE TRCS"/>
    <property type="match status" value="1"/>
</dbReference>
<evidence type="ECO:0000256" key="9">
    <source>
        <dbReference type="ARBA" id="ARBA00023012"/>
    </source>
</evidence>
<evidence type="ECO:0000259" key="12">
    <source>
        <dbReference type="PROSITE" id="PS50109"/>
    </source>
</evidence>
<evidence type="ECO:0000256" key="10">
    <source>
        <dbReference type="ARBA" id="ARBA00023136"/>
    </source>
</evidence>
<evidence type="ECO:0000313" key="14">
    <source>
        <dbReference type="EMBL" id="GHH75273.1"/>
    </source>
</evidence>
<dbReference type="InterPro" id="IPR004358">
    <property type="entry name" value="Sig_transdc_His_kin-like_C"/>
</dbReference>
<keyword evidence="8 11" id="KW-1133">Transmembrane helix</keyword>
<dbReference type="InterPro" id="IPR003660">
    <property type="entry name" value="HAMP_dom"/>
</dbReference>
<evidence type="ECO:0000313" key="15">
    <source>
        <dbReference type="Proteomes" id="UP000603708"/>
    </source>
</evidence>
<dbReference type="InterPro" id="IPR036890">
    <property type="entry name" value="HATPase_C_sf"/>
</dbReference>
<dbReference type="InterPro" id="IPR003661">
    <property type="entry name" value="HisK_dim/P_dom"/>
</dbReference>
<dbReference type="InterPro" id="IPR036097">
    <property type="entry name" value="HisK_dim/P_sf"/>
</dbReference>
<dbReference type="InterPro" id="IPR003594">
    <property type="entry name" value="HATPase_dom"/>
</dbReference>
<keyword evidence="15" id="KW-1185">Reference proteome</keyword>
<dbReference type="Pfam" id="PF00512">
    <property type="entry name" value="HisKA"/>
    <property type="match status" value="1"/>
</dbReference>
<dbReference type="SMART" id="SM00388">
    <property type="entry name" value="HisKA"/>
    <property type="match status" value="1"/>
</dbReference>
<dbReference type="Pfam" id="PF00672">
    <property type="entry name" value="HAMP"/>
    <property type="match status" value="1"/>
</dbReference>
<dbReference type="CDD" id="cd00082">
    <property type="entry name" value="HisKA"/>
    <property type="match status" value="1"/>
</dbReference>
<dbReference type="CDD" id="cd00075">
    <property type="entry name" value="HATPase"/>
    <property type="match status" value="1"/>
</dbReference>
<proteinExistence type="predicted"/>
<accession>A0A919G0D2</accession>
<evidence type="ECO:0000256" key="1">
    <source>
        <dbReference type="ARBA" id="ARBA00000085"/>
    </source>
</evidence>
<dbReference type="EC" id="2.7.13.3" evidence="3"/>
<name>A0A919G0D2_9ACTN</name>
<keyword evidence="6 11" id="KW-0812">Transmembrane</keyword>
<keyword evidence="10 11" id="KW-0472">Membrane</keyword>
<evidence type="ECO:0000256" key="5">
    <source>
        <dbReference type="ARBA" id="ARBA00022679"/>
    </source>
</evidence>
<dbReference type="Gene3D" id="6.10.340.10">
    <property type="match status" value="1"/>
</dbReference>
<keyword evidence="5" id="KW-0808">Transferase</keyword>
<evidence type="ECO:0000256" key="7">
    <source>
        <dbReference type="ARBA" id="ARBA00022777"/>
    </source>
</evidence>
<feature type="transmembrane region" description="Helical" evidence="11">
    <location>
        <begin position="156"/>
        <end position="182"/>
    </location>
</feature>
<evidence type="ECO:0000256" key="3">
    <source>
        <dbReference type="ARBA" id="ARBA00012438"/>
    </source>
</evidence>
<dbReference type="SMART" id="SM00387">
    <property type="entry name" value="HATPase_c"/>
    <property type="match status" value="1"/>
</dbReference>
<organism evidence="14 15">
    <name type="scientific">Streptomyces sulfonofaciens</name>
    <dbReference type="NCBI Taxonomy" id="68272"/>
    <lineage>
        <taxon>Bacteria</taxon>
        <taxon>Bacillati</taxon>
        <taxon>Actinomycetota</taxon>
        <taxon>Actinomycetes</taxon>
        <taxon>Kitasatosporales</taxon>
        <taxon>Streptomycetaceae</taxon>
        <taxon>Streptomyces</taxon>
    </lineage>
</organism>
<keyword evidence="4" id="KW-0597">Phosphoprotein</keyword>
<evidence type="ECO:0000259" key="13">
    <source>
        <dbReference type="PROSITE" id="PS50885"/>
    </source>
</evidence>
<dbReference type="SUPFAM" id="SSF47384">
    <property type="entry name" value="Homodimeric domain of signal transducing histidine kinase"/>
    <property type="match status" value="1"/>
</dbReference>
<dbReference type="SUPFAM" id="SSF158472">
    <property type="entry name" value="HAMP domain-like"/>
    <property type="match status" value="1"/>
</dbReference>
<evidence type="ECO:0000256" key="4">
    <source>
        <dbReference type="ARBA" id="ARBA00022553"/>
    </source>
</evidence>
<dbReference type="InterPro" id="IPR050428">
    <property type="entry name" value="TCS_sensor_his_kinase"/>
</dbReference>
<reference evidence="14" key="2">
    <citation type="submission" date="2020-09" db="EMBL/GenBank/DDBJ databases">
        <authorList>
            <person name="Sun Q."/>
            <person name="Ohkuma M."/>
        </authorList>
    </citation>
    <scope>NUCLEOTIDE SEQUENCE</scope>
    <source>
        <strain evidence="14">JCM 5069</strain>
    </source>
</reference>
<protein>
    <recommendedName>
        <fullName evidence="3">histidine kinase</fullName>
        <ecNumber evidence="3">2.7.13.3</ecNumber>
    </recommendedName>
</protein>
<evidence type="ECO:0000256" key="8">
    <source>
        <dbReference type="ARBA" id="ARBA00022989"/>
    </source>
</evidence>
<feature type="domain" description="Histidine kinase" evidence="12">
    <location>
        <begin position="244"/>
        <end position="450"/>
    </location>
</feature>
<dbReference type="GO" id="GO:0005886">
    <property type="term" value="C:plasma membrane"/>
    <property type="evidence" value="ECO:0007669"/>
    <property type="project" value="UniProtKB-SubCell"/>
</dbReference>
<feature type="domain" description="HAMP" evidence="13">
    <location>
        <begin position="183"/>
        <end position="236"/>
    </location>
</feature>
<dbReference type="SUPFAM" id="SSF55874">
    <property type="entry name" value="ATPase domain of HSP90 chaperone/DNA topoisomerase II/histidine kinase"/>
    <property type="match status" value="1"/>
</dbReference>
<evidence type="ECO:0000256" key="11">
    <source>
        <dbReference type="SAM" id="Phobius"/>
    </source>
</evidence>
<dbReference type="Proteomes" id="UP000603708">
    <property type="component" value="Unassembled WGS sequence"/>
</dbReference>
<dbReference type="AlphaFoldDB" id="A0A919G0D2"/>